<name>A0A942T3P1_9BACI</name>
<dbReference type="RefSeq" id="WP_213145602.1">
    <property type="nucleotide sequence ID" value="NZ_JAGYPE020000041.1"/>
</dbReference>
<accession>A0A942T3P1</accession>
<reference evidence="1" key="1">
    <citation type="submission" date="2021-05" db="EMBL/GenBank/DDBJ databases">
        <title>Novel Bacillus species.</title>
        <authorList>
            <person name="Liu G."/>
        </authorList>
    </citation>
    <scope>NUCLEOTIDE SEQUENCE</scope>
    <source>
        <strain evidence="1 3">FJAT-50051</strain>
    </source>
</reference>
<proteinExistence type="predicted"/>
<sequence>MSNNTKKFTAVLRQEFSFYANEEVLDSVLDDIADQGVTIVAFTITKLDMGRVNFVRMVVGPDNSNSSRANQIARDALRRAGVRFRQEEVIQIIVSPAPGILRNVLRALSPRVVVFAAYSGINSIILNVSDIPTALQLLRQNNIIA</sequence>
<evidence type="ECO:0000313" key="3">
    <source>
        <dbReference type="Proteomes" id="UP000677265"/>
    </source>
</evidence>
<dbReference type="AlphaFoldDB" id="A0A942T3P1"/>
<protein>
    <submittedName>
        <fullName evidence="1">Uncharacterized protein</fullName>
    </submittedName>
</protein>
<keyword evidence="3" id="KW-1185">Reference proteome</keyword>
<comment type="caution">
    <text evidence="1">The sequence shown here is derived from an EMBL/GenBank/DDBJ whole genome shotgun (WGS) entry which is preliminary data.</text>
</comment>
<gene>
    <name evidence="2" type="ORF">KHB02_019615</name>
    <name evidence="1" type="ORF">KHB02_30775</name>
</gene>
<dbReference type="Proteomes" id="UP000677265">
    <property type="component" value="Unassembled WGS sequence"/>
</dbReference>
<dbReference type="Gene3D" id="3.30.2130.10">
    <property type="entry name" value="VC0802-like"/>
    <property type="match status" value="1"/>
</dbReference>
<dbReference type="EMBL" id="JAGYPE010000006">
    <property type="protein sequence ID" value="MBS4185775.1"/>
    <property type="molecule type" value="Genomic_DNA"/>
</dbReference>
<dbReference type="EMBL" id="JAGYPE020000041">
    <property type="protein sequence ID" value="MCH6267733.1"/>
    <property type="molecule type" value="Genomic_DNA"/>
</dbReference>
<organism evidence="1">
    <name type="scientific">Neobacillus citreus</name>
    <dbReference type="NCBI Taxonomy" id="2833578"/>
    <lineage>
        <taxon>Bacteria</taxon>
        <taxon>Bacillati</taxon>
        <taxon>Bacillota</taxon>
        <taxon>Bacilli</taxon>
        <taxon>Bacillales</taxon>
        <taxon>Bacillaceae</taxon>
        <taxon>Neobacillus</taxon>
    </lineage>
</organism>
<evidence type="ECO:0000313" key="1">
    <source>
        <dbReference type="EMBL" id="MBS4185775.1"/>
    </source>
</evidence>
<evidence type="ECO:0000313" key="2">
    <source>
        <dbReference type="EMBL" id="MCH6267733.1"/>
    </source>
</evidence>